<sequence length="1163" mass="128180">MNNIIWRYTVLIIFSLIQASSALATGPYKDNGNTVTDTGTGLEWQKSDDGIKKTWQQALDYCAALPTSGGDTWKLPTFSELRSLVDLSGAGEQAIDPVFDCQASFYWTSTDNPYTAEYAYIVDFVGGLNSYAHKEATEYVRCVRVAGPSNPQYELQVALQGRGSGTVTFNPPGVDCTGNCSQTYYEGEEVTLLADAEPGSDFIEWGGACSGSERICKVTLDANKEVTAEFDKPFGEVGRLVIDYIIGPVDTDSCFPVRIQAFNAFGIQDNTFSGDATLDLNYGQFSPNTIRFYNGVATESCVKVLGEGKNKKLTVHKSGRSGESNFFDTTNTENCHPDLFYVRHNALGVTITLYDAQGIIVDKVTNTSRANYIYLSADTTTGTGPIPCGSYSLELQKDSYKLTLSPIHVNQRGGVYGHWFKFPKPGTKTPVILIPGIMGSTHIGTAFFQKPPYLKGNYPDKNLQIHWPTHTGFNQMQTRIEAAGHTVIPCPWDWRSENKESMEKSVREFLIPAIDTALQYSTDGKVDIVAHSMGGLLARSYIQSSLYRGDVRKLATVATPHLGSANPYYLWQGGDTRTSEKVIGDDFYEKTIKELWESTYGKSHWDSQSCNAPVIRDFLHDKGPGILQLMSTKNILNKYGSPTPVMTDGYVNTWLKALNEGTEVFEKPESVFSSSDNNLVRTRVFVGNLLDPESTLVSISVQEPYGTLYPDGKPIDAFSLDCKSDKDSATNTFNDKGPGDGTVPLESASYPATMGWADQESTVSTVKHARIMTDFREEVVNFLDGTDAGTAQSNLISSANMEAVAQQSDNPPMLAFWVLGEMRLLVTDGYGRKSGTTPDTNEVVNEIPEAEITANDVAASIVIQNPEAGPYQLTYYGFSDSNFTLNVSAVNSTGESTGSTYRGFRPDVAQTAIITYNPEDSNSITIEPPVAAPLELEAEAYSCPSGQCTRLKWKASPSPDITEYVVYHSLANESFYTEFMSFDGNTLRYDTDEPWDSTNDLPVNSYAVSAIAANGLESFFAERKEQDDYRSPWISFLPAILAGSNKKKCFPNLSMPVIAQTGTEQYTVNENSYIRYNLAVANHGIFPDEMFDRLPDSLNGRTTLTIYDNHDSHVYGFLGLEDLDSFWFATRLGEMPPEAVYIKLVDLECNITYLSDLLTIQAR</sequence>
<organism evidence="4 5">
    <name type="scientific">Candidatus Electrothrix marina</name>
    <dbReference type="NCBI Taxonomy" id="1859130"/>
    <lineage>
        <taxon>Bacteria</taxon>
        <taxon>Pseudomonadati</taxon>
        <taxon>Thermodesulfobacteriota</taxon>
        <taxon>Desulfobulbia</taxon>
        <taxon>Desulfobulbales</taxon>
        <taxon>Desulfobulbaceae</taxon>
        <taxon>Candidatus Electrothrix</taxon>
    </lineage>
</organism>
<dbReference type="InterPro" id="IPR003386">
    <property type="entry name" value="LACT/PDAT_acylTrfase"/>
</dbReference>
<dbReference type="InterPro" id="IPR044060">
    <property type="entry name" value="Bacterial_rp_domain"/>
</dbReference>
<comment type="caution">
    <text evidence="4">The sequence shown here is derived from an EMBL/GenBank/DDBJ whole genome shotgun (WGS) entry which is preliminary data.</text>
</comment>
<dbReference type="Pfam" id="PF07603">
    <property type="entry name" value="Lcl_C"/>
    <property type="match status" value="1"/>
</dbReference>
<dbReference type="PANTHER" id="PTHR35812:SF1">
    <property type="entry name" value="LIPOPROTEIN"/>
    <property type="match status" value="1"/>
</dbReference>
<dbReference type="GO" id="GO:0006629">
    <property type="term" value="P:lipid metabolic process"/>
    <property type="evidence" value="ECO:0007669"/>
    <property type="project" value="InterPro"/>
</dbReference>
<feature type="signal peptide" evidence="1">
    <location>
        <begin position="1"/>
        <end position="24"/>
    </location>
</feature>
<evidence type="ECO:0000313" key="5">
    <source>
        <dbReference type="Proteomes" id="UP000288892"/>
    </source>
</evidence>
<dbReference type="Proteomes" id="UP000288892">
    <property type="component" value="Unassembled WGS sequence"/>
</dbReference>
<dbReference type="SUPFAM" id="SSF53474">
    <property type="entry name" value="alpha/beta-Hydrolases"/>
    <property type="match status" value="1"/>
</dbReference>
<feature type="domain" description="Bacterial repeat" evidence="3">
    <location>
        <begin position="162"/>
        <end position="232"/>
    </location>
</feature>
<dbReference type="Pfam" id="PF02450">
    <property type="entry name" value="LCAT"/>
    <property type="match status" value="1"/>
</dbReference>
<reference evidence="4 5" key="1">
    <citation type="submission" date="2017-01" db="EMBL/GenBank/DDBJ databases">
        <title>The cable genome- insights into the physiology and evolution of filamentous bacteria capable of sulfide oxidation via long distance electron transfer.</title>
        <authorList>
            <person name="Schreiber L."/>
            <person name="Bjerg J.T."/>
            <person name="Boggild A."/>
            <person name="Van De Vossenberg J."/>
            <person name="Meysman F."/>
            <person name="Nielsen L.P."/>
            <person name="Schramm A."/>
            <person name="Kjeldsen K.U."/>
        </authorList>
    </citation>
    <scope>NUCLEOTIDE SEQUENCE [LARGE SCALE GENOMIC DNA]</scope>
    <source>
        <strain evidence="4">A5</strain>
    </source>
</reference>
<feature type="domain" description="Lcl C-terminal" evidence="2">
    <location>
        <begin position="33"/>
        <end position="144"/>
    </location>
</feature>
<dbReference type="Pfam" id="PF18998">
    <property type="entry name" value="Flg_new_2"/>
    <property type="match status" value="1"/>
</dbReference>
<feature type="chain" id="PRO_5019473700" evidence="1">
    <location>
        <begin position="25"/>
        <end position="1163"/>
    </location>
</feature>
<protein>
    <submittedName>
        <fullName evidence="4">Lecithin:cholesterol acyltransferase</fullName>
    </submittedName>
</protein>
<name>A0A444JE22_9BACT</name>
<gene>
    <name evidence="4" type="ORF">VU01_11562</name>
</gene>
<dbReference type="InterPro" id="IPR011460">
    <property type="entry name" value="Lcl_C"/>
</dbReference>
<keyword evidence="4" id="KW-0012">Acyltransferase</keyword>
<dbReference type="EMBL" id="MTKS01000156">
    <property type="protein sequence ID" value="RWX51339.1"/>
    <property type="molecule type" value="Genomic_DNA"/>
</dbReference>
<evidence type="ECO:0000313" key="4">
    <source>
        <dbReference type="EMBL" id="RWX51339.1"/>
    </source>
</evidence>
<evidence type="ECO:0000256" key="1">
    <source>
        <dbReference type="SAM" id="SignalP"/>
    </source>
</evidence>
<dbReference type="PANTHER" id="PTHR35812">
    <property type="entry name" value="LIPOPROTEIN"/>
    <property type="match status" value="1"/>
</dbReference>
<proteinExistence type="predicted"/>
<dbReference type="InterPro" id="IPR029058">
    <property type="entry name" value="AB_hydrolase_fold"/>
</dbReference>
<dbReference type="GO" id="GO:0008374">
    <property type="term" value="F:O-acyltransferase activity"/>
    <property type="evidence" value="ECO:0007669"/>
    <property type="project" value="InterPro"/>
</dbReference>
<dbReference type="AlphaFoldDB" id="A0A444JE22"/>
<keyword evidence="1" id="KW-0732">Signal</keyword>
<accession>A0A444JE22</accession>
<dbReference type="Gene3D" id="3.40.50.1820">
    <property type="entry name" value="alpha/beta hydrolase"/>
    <property type="match status" value="1"/>
</dbReference>
<evidence type="ECO:0000259" key="3">
    <source>
        <dbReference type="Pfam" id="PF18998"/>
    </source>
</evidence>
<keyword evidence="4" id="KW-0808">Transferase</keyword>
<keyword evidence="5" id="KW-1185">Reference proteome</keyword>
<evidence type="ECO:0000259" key="2">
    <source>
        <dbReference type="Pfam" id="PF07603"/>
    </source>
</evidence>